<evidence type="ECO:0000313" key="2">
    <source>
        <dbReference type="EMBL" id="KFO21646.1"/>
    </source>
</evidence>
<keyword evidence="3" id="KW-1185">Reference proteome</keyword>
<reference evidence="2 3" key="1">
    <citation type="submission" date="2013-11" db="EMBL/GenBank/DDBJ databases">
        <title>The Damaraland mole rat (Fukomys damarensis) genome and evolution of African mole rats.</title>
        <authorList>
            <person name="Gladyshev V.N."/>
            <person name="Fang X."/>
        </authorList>
    </citation>
    <scope>NUCLEOTIDE SEQUENCE [LARGE SCALE GENOMIC DNA]</scope>
    <source>
        <tissue evidence="2">Liver</tissue>
    </source>
</reference>
<protein>
    <submittedName>
        <fullName evidence="2">Hyaluronan-mediated motility receptor</fullName>
    </submittedName>
</protein>
<evidence type="ECO:0000256" key="1">
    <source>
        <dbReference type="SAM" id="MobiDB-lite"/>
    </source>
</evidence>
<dbReference type="Proteomes" id="UP000028990">
    <property type="component" value="Unassembled WGS sequence"/>
</dbReference>
<sequence length="74" mass="8593">MIKERNLCAEEWKLALEELDTVQQKEEQSEKLVKQLEEETKATADPLRLLQEKEAELEESHCSHSSHPDFSGKI</sequence>
<dbReference type="AlphaFoldDB" id="A0A091DFV3"/>
<proteinExistence type="predicted"/>
<keyword evidence="2" id="KW-0675">Receptor</keyword>
<feature type="region of interest" description="Disordered" evidence="1">
    <location>
        <begin position="53"/>
        <end position="74"/>
    </location>
</feature>
<name>A0A091DFV3_FUKDA</name>
<organism evidence="2 3">
    <name type="scientific">Fukomys damarensis</name>
    <name type="common">Damaraland mole rat</name>
    <name type="synonym">Cryptomys damarensis</name>
    <dbReference type="NCBI Taxonomy" id="885580"/>
    <lineage>
        <taxon>Eukaryota</taxon>
        <taxon>Metazoa</taxon>
        <taxon>Chordata</taxon>
        <taxon>Craniata</taxon>
        <taxon>Vertebrata</taxon>
        <taxon>Euteleostomi</taxon>
        <taxon>Mammalia</taxon>
        <taxon>Eutheria</taxon>
        <taxon>Euarchontoglires</taxon>
        <taxon>Glires</taxon>
        <taxon>Rodentia</taxon>
        <taxon>Hystricomorpha</taxon>
        <taxon>Bathyergidae</taxon>
        <taxon>Fukomys</taxon>
    </lineage>
</organism>
<evidence type="ECO:0000313" key="3">
    <source>
        <dbReference type="Proteomes" id="UP000028990"/>
    </source>
</evidence>
<accession>A0A091DFV3</accession>
<dbReference type="EMBL" id="KN124321">
    <property type="protein sequence ID" value="KFO21646.1"/>
    <property type="molecule type" value="Genomic_DNA"/>
</dbReference>
<gene>
    <name evidence="2" type="ORF">H920_16950</name>
</gene>